<dbReference type="NCBIfam" id="TIGR02601">
    <property type="entry name" value="autotrns_rpt"/>
    <property type="match status" value="6"/>
</dbReference>
<evidence type="ECO:0000313" key="3">
    <source>
        <dbReference type="Proteomes" id="UP000294664"/>
    </source>
</evidence>
<protein>
    <submittedName>
        <fullName evidence="2">Autotransporter-associated beta strand protein</fullName>
    </submittedName>
</protein>
<sequence length="2376" mass="226625">MVGLALLGSTAVRADNYMVETQVEFDAALAAAAASSTSNTITVEGANGIVAPAGLSLPGNGQPLILTFAQTSGSPRFDVGAGTGNISALTLADGAEINFNVSAVALGMRVGYNGGTGTVTMTGGAITMNDAASAGYGVLSVGYGADSTGTFTQSGGEVATGGALNLGVAGATGNYTLSGGSLHQGTRAGTHVYIGDGAGGMGTLTISGTGAFTADAGSYVDVGTDSGTGTIIQQAGTATFNGDFVAFGSGSGGTAGTGTYQLEGGQLLINSGFFYFGNGASGTGALVQTGGTLIANTASSGQIAFGSTGAGAAGSYTISGGTATFSQGFTLAASGTEGTVNQTGGTVSITGGSLSFGNGTGTYNLDGGTLEVGGANGIRSAAVATTRLNLGGGTLGVVAANLTTDSNFSTFLVSGETSTIDTGGFDATWNSTITGGGSDTVFRKQGTGILTLAVANALSADIDIAAGTLALTNIAALATASPLTVFNDVAVGSGAVFDISGIPATSPNPYSIVTIGVLSGTGTVDVGANALVTVIGTGVTSAFGGAFTADVIAADSDGLEASLVKAGDGTLVIDGMSMTKGNFYVIGGTLSQTAGTTSLTYLALGEGLTNSVPNPGILDVTGGALTIGTTVQIGDWGGTGVVNQSGGTVSLTPTCGVTGDCVAMNIGNQGGTGTYNLSGGQLLIAGGSHSIGRNATSRPASTGTLNVSGTGLLEISPNGAYGEGFLVIGDRDPGTQTNSTGTLNQSGGTMRFVGASSLYLGGYGAGTYNFTAGTLEIGGSSLKGLYGGGGGTGSYLFNFGNGTIKVIGSALTTSVAATLTAGTTPTIDTNDLGATWNGVLSGAGNLLKTGGGTLTLGGANSGFTGDVTVAAGGLALGHVAALSAANDVTLQSATLATTGLGTGIVSIGALNGTGTINLGNARLQVNVATAAAFSGTITANFTSNSGNNYGRFDKTGAGTLTINDTVMTDPVVGSGGEFYVTQGTLALTAGTTAIPYLDVGSGTSSGNPNVGRMTISGGSLTVQRTFSIGAWGGTGTVDQSAGTVFIPDPGSCVSCGGLYIGNQAGTGTYNLTGGTLDFTGGVLNLGRTNSASSPAFTGRLNLSGTGEIIVRDGGIILGNWLVNASAGGLTTVGIGDGIFTQDGGTLRIENAADFYLAARGDGTYNFNGGLLQIGGTSLHALYANGGGTQTFNFAGGTIQVLDTALVTDAAMSVNLVDPLTRPLGSVIDTNGLGATWTGAITGAGILTKAGAGTLTLGNIATTGYLNLTGGTVSSTGATNSVALLVAVSGGTYGLDVASGKTLNLLGDAASGSAAIVYGNSTLNLGGSGTLKVAEGSFVVGYPTGTAPTLVASSGTVAMSGASKLDLTSADTTLLYVGVGGGVAGVTGTFTQNDTSRVTIGSNLIIGGDGAVASYVLNDSATLVTGGTSFVFIGLNEAVRTAGTSGTLTLNDSAAFTLTSDYLFLGMATTGSGGGSGDFAGDGKIIQNDTSVVSLGGSSVAIGFDAGGTGTYELNGGTLTIDTAGNGGFVVGSNAGAIGLLSQAGGTLTANESVTIGRAGTGTYNVSGGTASFAAGLRIADVAGSTGTVNQTGGAVAITGGSLSFGAGAGSYNLDGGTLTVQGLNAITASAAGGDTLNFRGGTLRAGATLSASALFSTVIAADETAIFDTNGFAITWNSAISGDGGLQKTGTGTLTLAAADSFTGAVAVDAGTLALSHAAALGAANAVSIGAGATLDVSGVAGVAIIGALSGAGSVALGTGFLLVDVAADRTTAFSGDIAAGFVSNSSYGRFAKLGAGTLLINGATMARSGVGTGEFYVAAGTLAQSAGETAISYLDVGTGTTSGVPNSAALDLSGGELTVVSTLSIGAWGGSGQVTQTGGTLTIPDPDGCDSCGGLHIGNQGGTGTYTLSNGTLDFSGGTFSLGRVSSSDNGVSTGTLTIAGGTVNIHSGNLILGNWLIGTTGIGHGTITQTAGLLHVGAAGELYLGAKGSGTYNLSGGTLEIGGASLLGLYQNGGGAGTYAFNLGGGTIKVVGSALATSVAATLVADTTSTLDTTAFDASWSGVLSGTGALAKVGGNTLTLSGANTYSGGTTLSGGTLALGHATALGAGRVSVTETATLAFGGAYSIGNAIALAEGQVATLASGANAVTLSGVIDGAGGLAKTGTGTLTLTGDNLYSGGTRLAAGAIALGSETGLGTGTLSFAGSATLALLADLSVGNALILDEATTATLDTGVHAVTLSGAVSGGGSLVKTGAGTLTLSGSNAYSGATNVSGGTLAVTGTLSASAVTVGAGGTLAGTGAIAGAVAVAAGGTLSGTAGSVLTLGSLVLDAGASIAANFAGPATAALFGVTGDLTLDGTVDITGPALEIGVYRLFS</sequence>
<comment type="caution">
    <text evidence="2">The sequence shown here is derived from an EMBL/GenBank/DDBJ whole genome shotgun (WGS) entry which is preliminary data.</text>
</comment>
<dbReference type="InterPro" id="IPR013425">
    <property type="entry name" value="Autotrns_rpt"/>
</dbReference>
<keyword evidence="1" id="KW-0732">Signal</keyword>
<dbReference type="Pfam" id="PF12951">
    <property type="entry name" value="PATR"/>
    <property type="match status" value="6"/>
</dbReference>
<proteinExistence type="predicted"/>
<name>A0A4R3LU11_9HYPH</name>
<accession>A0A4R3LU11</accession>
<evidence type="ECO:0000256" key="1">
    <source>
        <dbReference type="ARBA" id="ARBA00022729"/>
    </source>
</evidence>
<dbReference type="EMBL" id="SMAI01000008">
    <property type="protein sequence ID" value="TCT04023.1"/>
    <property type="molecule type" value="Genomic_DNA"/>
</dbReference>
<organism evidence="2 3">
    <name type="scientific">Aquabacter spiritensis</name>
    <dbReference type="NCBI Taxonomy" id="933073"/>
    <lineage>
        <taxon>Bacteria</taxon>
        <taxon>Pseudomonadati</taxon>
        <taxon>Pseudomonadota</taxon>
        <taxon>Alphaproteobacteria</taxon>
        <taxon>Hyphomicrobiales</taxon>
        <taxon>Xanthobacteraceae</taxon>
        <taxon>Aquabacter</taxon>
    </lineage>
</organism>
<dbReference type="InterPro" id="IPR011050">
    <property type="entry name" value="Pectin_lyase_fold/virulence"/>
</dbReference>
<reference evidence="2 3" key="1">
    <citation type="submission" date="2019-03" db="EMBL/GenBank/DDBJ databases">
        <title>Genomic Encyclopedia of Type Strains, Phase IV (KMG-IV): sequencing the most valuable type-strain genomes for metagenomic binning, comparative biology and taxonomic classification.</title>
        <authorList>
            <person name="Goeker M."/>
        </authorList>
    </citation>
    <scope>NUCLEOTIDE SEQUENCE [LARGE SCALE GENOMIC DNA]</scope>
    <source>
        <strain evidence="2 3">DSM 9035</strain>
    </source>
</reference>
<evidence type="ECO:0000313" key="2">
    <source>
        <dbReference type="EMBL" id="TCT04023.1"/>
    </source>
</evidence>
<dbReference type="Proteomes" id="UP000294664">
    <property type="component" value="Unassembled WGS sequence"/>
</dbReference>
<keyword evidence="3" id="KW-1185">Reference proteome</keyword>
<feature type="non-terminal residue" evidence="2">
    <location>
        <position position="2376"/>
    </location>
</feature>
<gene>
    <name evidence="2" type="ORF">EDC64_108189</name>
</gene>
<dbReference type="SUPFAM" id="SSF51126">
    <property type="entry name" value="Pectin lyase-like"/>
    <property type="match status" value="3"/>
</dbReference>